<dbReference type="RefSeq" id="YP_008003684.1">
    <property type="nucleotide sequence ID" value="NC_021246.1"/>
</dbReference>
<reference evidence="1 2" key="1">
    <citation type="journal article" date="2013" name="J. Virol.">
        <title>New Insights into the Evolution of Entomopoxvirinae from the Complete Genome Sequences of Four Entomopoxviruses Infecting Adoxophyes honmai, Choristoneura biennis, Choristoneura rosaceana, and Mythimna separata.</title>
        <authorList>
            <person name="Theze J."/>
            <person name="Takatsuka J."/>
            <person name="Li Z."/>
            <person name="Gallais J."/>
            <person name="Doucet D."/>
            <person name="Arif B."/>
            <person name="Nakai M."/>
            <person name="Herniou E.A."/>
        </authorList>
    </citation>
    <scope>NUCLEOTIDE SEQUENCE [LARGE SCALE GENOMIC DNA]</scope>
</reference>
<protein>
    <submittedName>
        <fullName evidence="1">Uncharacterized protein</fullName>
    </submittedName>
</protein>
<evidence type="ECO:0000313" key="1">
    <source>
        <dbReference type="EMBL" id="CCU56365.1"/>
    </source>
</evidence>
<name>A0A916P1X8_9POXV</name>
<dbReference type="KEGG" id="vg:15613789"/>
<sequence length="170" mass="20351">METVIDKYNKLSIQDDNYTSDSENSEDYMKENDKELIYKDYTISIKNIDIPDGDKYYIICMCIYDKVGDYAIKFEKYKSNLNLTELTNLIFKNFVYIIPGVIEMDRTDIKKYIYHDTKNEYYEIYILEDKIYMYIGTSDKHETYDNTYDGVDKFLNRNEGIKKNNLCSII</sequence>
<dbReference type="Proteomes" id="UP000792671">
    <property type="component" value="Genome"/>
</dbReference>
<evidence type="ECO:0000313" key="2">
    <source>
        <dbReference type="Proteomes" id="UP000792671"/>
    </source>
</evidence>
<proteinExistence type="predicted"/>
<accession>A0A916P1X8</accession>
<dbReference type="EMBL" id="HF679134">
    <property type="protein sequence ID" value="CCU56365.1"/>
    <property type="molecule type" value="Genomic_DNA"/>
</dbReference>
<gene>
    <name evidence="1" type="ORF">MYSEV_167</name>
</gene>
<dbReference type="GeneID" id="15613789"/>
<keyword evidence="2" id="KW-1185">Reference proteome</keyword>
<organism evidence="1 2">
    <name type="scientific">Mythimna separata entomopoxvirus 'L'</name>
    <dbReference type="NCBI Taxonomy" id="1293572"/>
    <lineage>
        <taxon>Viruses</taxon>
        <taxon>Varidnaviria</taxon>
        <taxon>Bamfordvirae</taxon>
        <taxon>Nucleocytoviricota</taxon>
        <taxon>Pokkesviricetes</taxon>
        <taxon>Chitovirales</taxon>
        <taxon>Poxviridae</taxon>
        <taxon>Entomopoxvirinae</taxon>
        <taxon>Betaentomopoxvirus</taxon>
        <taxon>Betaentomopoxvirus mseparata</taxon>
        <taxon>Mythimna separata entomopoxvirus</taxon>
    </lineage>
</organism>